<evidence type="ECO:0000256" key="2">
    <source>
        <dbReference type="ARBA" id="ARBA00022801"/>
    </source>
</evidence>
<evidence type="ECO:0000256" key="1">
    <source>
        <dbReference type="ARBA" id="ARBA00001946"/>
    </source>
</evidence>
<name>A0A023DZ94_9PROT</name>
<sequence>MSKNNIHVLSRGVIIDQGHILLAYDPRPHPNHYYELNTPFYYLPGGHIDFQESASNALIREIKEETGFEAAIEKFLGIIEHAWNFPGDEVCCHTHEINLIYKLSITELKFGDKVPQKEEHVAFEWLPTDSLYEIDLRPLPLKSALSKWLEGTNDNIFWSTMK</sequence>
<dbReference type="Gene3D" id="3.90.79.10">
    <property type="entry name" value="Nucleoside Triphosphate Pyrophosphohydrolase"/>
    <property type="match status" value="1"/>
</dbReference>
<reference evidence="4 5" key="1">
    <citation type="journal article" date="2014" name="FEMS Microbiol. Lett.">
        <title>Draft genome sequences of three Holospora species (Holospora obtusa, Holospora undulata, and Holospora elegans), endonuclear symbiotic bacteria of the ciliate Paramecium caudatum.</title>
        <authorList>
            <person name="Dohra H."/>
            <person name="Tanaka K."/>
            <person name="Suzuki T."/>
            <person name="Fujishima M."/>
            <person name="Suzuki H."/>
        </authorList>
    </citation>
    <scope>NUCLEOTIDE SEQUENCE [LARGE SCALE GENOMIC DNA]</scope>
    <source>
        <strain evidence="4 5">E1</strain>
    </source>
</reference>
<dbReference type="InterPro" id="IPR020084">
    <property type="entry name" value="NUDIX_hydrolase_CS"/>
</dbReference>
<dbReference type="InterPro" id="IPR000086">
    <property type="entry name" value="NUDIX_hydrolase_dom"/>
</dbReference>
<dbReference type="OrthoDB" id="9761969at2"/>
<comment type="cofactor">
    <cofactor evidence="1">
        <name>Mg(2+)</name>
        <dbReference type="ChEBI" id="CHEBI:18420"/>
    </cofactor>
</comment>
<dbReference type="Proteomes" id="UP000024842">
    <property type="component" value="Unassembled WGS sequence"/>
</dbReference>
<comment type="caution">
    <text evidence="4">The sequence shown here is derived from an EMBL/GenBank/DDBJ whole genome shotgun (WGS) entry which is preliminary data.</text>
</comment>
<evidence type="ECO:0000313" key="5">
    <source>
        <dbReference type="Proteomes" id="UP000024842"/>
    </source>
</evidence>
<evidence type="ECO:0000259" key="3">
    <source>
        <dbReference type="PROSITE" id="PS51462"/>
    </source>
</evidence>
<dbReference type="SUPFAM" id="SSF55811">
    <property type="entry name" value="Nudix"/>
    <property type="match status" value="1"/>
</dbReference>
<dbReference type="Pfam" id="PF00293">
    <property type="entry name" value="NUDIX"/>
    <property type="match status" value="1"/>
</dbReference>
<proteinExistence type="predicted"/>
<dbReference type="InterPro" id="IPR015797">
    <property type="entry name" value="NUDIX_hydrolase-like_dom_sf"/>
</dbReference>
<accession>A0A023DZ94</accession>
<feature type="domain" description="Nudix hydrolase" evidence="3">
    <location>
        <begin position="5"/>
        <end position="149"/>
    </location>
</feature>
<dbReference type="PANTHER" id="PTHR43046">
    <property type="entry name" value="GDP-MANNOSE MANNOSYL HYDROLASE"/>
    <property type="match status" value="1"/>
</dbReference>
<gene>
    <name evidence="4" type="ORF">HE1_01213</name>
</gene>
<keyword evidence="2 4" id="KW-0378">Hydrolase</keyword>
<organism evidence="4 5">
    <name type="scientific">Holospora elegans E1</name>
    <dbReference type="NCBI Taxonomy" id="1427503"/>
    <lineage>
        <taxon>Bacteria</taxon>
        <taxon>Pseudomonadati</taxon>
        <taxon>Pseudomonadota</taxon>
        <taxon>Alphaproteobacteria</taxon>
        <taxon>Holosporales</taxon>
        <taxon>Holosporaceae</taxon>
        <taxon>Holospora</taxon>
    </lineage>
</organism>
<keyword evidence="5" id="KW-1185">Reference proteome</keyword>
<dbReference type="EMBL" id="BAUP01000152">
    <property type="protein sequence ID" value="GAJ46871.1"/>
    <property type="molecule type" value="Genomic_DNA"/>
</dbReference>
<dbReference type="PROSITE" id="PS00893">
    <property type="entry name" value="NUDIX_BOX"/>
    <property type="match status" value="1"/>
</dbReference>
<protein>
    <submittedName>
        <fullName evidence="4">Pyrimidine (Deoxy)nucleoside triphosphate pyrophosphohydrolase</fullName>
    </submittedName>
</protein>
<dbReference type="STRING" id="1427503.HE1_01213"/>
<dbReference type="AlphaFoldDB" id="A0A023DZ94"/>
<dbReference type="PROSITE" id="PS51462">
    <property type="entry name" value="NUDIX"/>
    <property type="match status" value="1"/>
</dbReference>
<dbReference type="RefSeq" id="WP_006293395.1">
    <property type="nucleotide sequence ID" value="NZ_BAUP01000152.1"/>
</dbReference>
<evidence type="ECO:0000313" key="4">
    <source>
        <dbReference type="EMBL" id="GAJ46871.1"/>
    </source>
</evidence>
<dbReference type="GO" id="GO:0016787">
    <property type="term" value="F:hydrolase activity"/>
    <property type="evidence" value="ECO:0007669"/>
    <property type="project" value="UniProtKB-KW"/>
</dbReference>
<dbReference type="PANTHER" id="PTHR43046:SF14">
    <property type="entry name" value="MUTT_NUDIX FAMILY PROTEIN"/>
    <property type="match status" value="1"/>
</dbReference>